<dbReference type="RefSeq" id="YP_009303712.1">
    <property type="nucleotide sequence ID" value="NC_031260.1"/>
</dbReference>
<name>A0A139ZVX5_9CAUD</name>
<dbReference type="KEGG" id="vg:29123219"/>
<gene>
    <name evidence="1" type="ORF">ZZ2_013</name>
</gene>
<reference evidence="2" key="1">
    <citation type="submission" date="2015-04" db="EMBL/GenBank/DDBJ databases">
        <authorList>
            <person name="Sun Y."/>
            <person name="Li J."/>
            <person name="Shi H."/>
            <person name="Su S."/>
            <person name="Zhang Z."/>
        </authorList>
    </citation>
    <scope>NUCLEOTIDE SEQUENCE [LARGE SCALE GENOMIC DNA]</scope>
</reference>
<sequence length="82" mass="9491">MKELPMWNIHTLDGKTKSEVVFGISTYVSSWVKIDDVGYYLDDFTITKNENEYTLKGSVHELGGKPINIFINYNKRYIILGK</sequence>
<organism evidence="1 2">
    <name type="scientific">Enterococcus phage Ec-ZZ2</name>
    <dbReference type="NCBI Taxonomy" id="1647400"/>
    <lineage>
        <taxon>Viruses</taxon>
        <taxon>Duplodnaviria</taxon>
        <taxon>Heunggongvirae</taxon>
        <taxon>Uroviricota</taxon>
        <taxon>Caudoviricetes</taxon>
        <taxon>Efquatrovirus</taxon>
        <taxon>Efquatrovirus EcZZ2</taxon>
    </lineage>
</organism>
<accession>A0A139ZVX5</accession>
<keyword evidence="2" id="KW-1185">Reference proteome</keyword>
<evidence type="ECO:0000313" key="2">
    <source>
        <dbReference type="Proteomes" id="UP000204463"/>
    </source>
</evidence>
<dbReference type="EMBL" id="KR131750">
    <property type="protein sequence ID" value="AKG94417.1"/>
    <property type="molecule type" value="Genomic_DNA"/>
</dbReference>
<protein>
    <submittedName>
        <fullName evidence="1">Uncharacterized protein</fullName>
    </submittedName>
</protein>
<dbReference type="OrthoDB" id="21328at10239"/>
<dbReference type="Proteomes" id="UP000204463">
    <property type="component" value="Segment"/>
</dbReference>
<evidence type="ECO:0000313" key="1">
    <source>
        <dbReference type="EMBL" id="AKG94417.1"/>
    </source>
</evidence>
<proteinExistence type="predicted"/>
<dbReference type="GeneID" id="29123219"/>